<comment type="caution">
    <text evidence="7">The sequence shown here is derived from an EMBL/GenBank/DDBJ whole genome shotgun (WGS) entry which is preliminary data.</text>
</comment>
<dbReference type="Gene3D" id="1.20.1440.20">
    <property type="entry name" value="LemA-like domain"/>
    <property type="match status" value="1"/>
</dbReference>
<dbReference type="SUPFAM" id="SSF140478">
    <property type="entry name" value="LemA-like"/>
    <property type="match status" value="1"/>
</dbReference>
<evidence type="ECO:0000256" key="2">
    <source>
        <dbReference type="ARBA" id="ARBA00008854"/>
    </source>
</evidence>
<keyword evidence="5 6" id="KW-0472">Membrane</keyword>
<evidence type="ECO:0000256" key="1">
    <source>
        <dbReference type="ARBA" id="ARBA00004167"/>
    </source>
</evidence>
<evidence type="ECO:0000256" key="5">
    <source>
        <dbReference type="ARBA" id="ARBA00023136"/>
    </source>
</evidence>
<feature type="transmembrane region" description="Helical" evidence="6">
    <location>
        <begin position="6"/>
        <end position="27"/>
    </location>
</feature>
<dbReference type="PANTHER" id="PTHR34478:SF2">
    <property type="entry name" value="MEMBRANE PROTEIN"/>
    <property type="match status" value="1"/>
</dbReference>
<dbReference type="InterPro" id="IPR023353">
    <property type="entry name" value="LemA-like_dom_sf"/>
</dbReference>
<dbReference type="InterPro" id="IPR007156">
    <property type="entry name" value="MamQ_LemA"/>
</dbReference>
<dbReference type="EMBL" id="DTKL01000071">
    <property type="protein sequence ID" value="HGY95235.1"/>
    <property type="molecule type" value="Genomic_DNA"/>
</dbReference>
<comment type="subcellular location">
    <subcellularLocation>
        <location evidence="1">Membrane</location>
        <topology evidence="1">Single-pass membrane protein</topology>
    </subcellularLocation>
</comment>
<dbReference type="PANTHER" id="PTHR34478">
    <property type="entry name" value="PROTEIN LEMA"/>
    <property type="match status" value="1"/>
</dbReference>
<reference evidence="7" key="1">
    <citation type="journal article" date="2020" name="mSystems">
        <title>Genome- and Community-Level Interaction Insights into Carbon Utilization and Element Cycling Functions of Hydrothermarchaeota in Hydrothermal Sediment.</title>
        <authorList>
            <person name="Zhou Z."/>
            <person name="Liu Y."/>
            <person name="Xu W."/>
            <person name="Pan J."/>
            <person name="Luo Z.H."/>
            <person name="Li M."/>
        </authorList>
    </citation>
    <scope>NUCLEOTIDE SEQUENCE [LARGE SCALE GENOMIC DNA]</scope>
    <source>
        <strain evidence="7">SpSt-855</strain>
    </source>
</reference>
<evidence type="ECO:0000256" key="4">
    <source>
        <dbReference type="ARBA" id="ARBA00022989"/>
    </source>
</evidence>
<comment type="similarity">
    <text evidence="2">Belongs to the LemA family.</text>
</comment>
<protein>
    <submittedName>
        <fullName evidence="7">LemA family protein</fullName>
    </submittedName>
</protein>
<evidence type="ECO:0000256" key="6">
    <source>
        <dbReference type="SAM" id="Phobius"/>
    </source>
</evidence>
<dbReference type="Pfam" id="PF04011">
    <property type="entry name" value="LemA"/>
    <property type="match status" value="1"/>
</dbReference>
<accession>A0A7V5CUM0</accession>
<sequence length="192" mass="21440">MRRGLWIAMGVIVVIVMAGLLVFGSYVSAKNQMVALQENVHEHWSQVDVVLQRRADLIPNLVATVKGYAQHEEKVFADVDNARAELLGAHDPKSEIKANQQMDGALGRLLAISESYPNLKANQSFLALQDQLEGTENRISVERHRYNEAVRAYNTYIRQFPNSIWAGVAGFQPDENYFAASAAAQQVPQVKF</sequence>
<evidence type="ECO:0000313" key="7">
    <source>
        <dbReference type="EMBL" id="HGY95235.1"/>
    </source>
</evidence>
<keyword evidence="4 6" id="KW-1133">Transmembrane helix</keyword>
<dbReference type="GO" id="GO:0016020">
    <property type="term" value="C:membrane"/>
    <property type="evidence" value="ECO:0007669"/>
    <property type="project" value="UniProtKB-SubCell"/>
</dbReference>
<organism evidence="7">
    <name type="scientific">Acidobacterium capsulatum</name>
    <dbReference type="NCBI Taxonomy" id="33075"/>
    <lineage>
        <taxon>Bacteria</taxon>
        <taxon>Pseudomonadati</taxon>
        <taxon>Acidobacteriota</taxon>
        <taxon>Terriglobia</taxon>
        <taxon>Terriglobales</taxon>
        <taxon>Acidobacteriaceae</taxon>
        <taxon>Acidobacterium</taxon>
    </lineage>
</organism>
<gene>
    <name evidence="7" type="ORF">ENW50_11210</name>
</gene>
<evidence type="ECO:0000256" key="3">
    <source>
        <dbReference type="ARBA" id="ARBA00022692"/>
    </source>
</evidence>
<name>A0A7V5CUM0_9BACT</name>
<proteinExistence type="inferred from homology"/>
<dbReference type="AlphaFoldDB" id="A0A7V5CUM0"/>
<keyword evidence="3 6" id="KW-0812">Transmembrane</keyword>